<feature type="transmembrane region" description="Helical" evidence="1">
    <location>
        <begin position="6"/>
        <end position="25"/>
    </location>
</feature>
<gene>
    <name evidence="2" type="ORF">EV210_11534</name>
</gene>
<keyword evidence="1" id="KW-0472">Membrane</keyword>
<dbReference type="InterPro" id="IPR007563">
    <property type="entry name" value="DUF554"/>
</dbReference>
<dbReference type="EMBL" id="SLUI01000015">
    <property type="protein sequence ID" value="TCL34450.1"/>
    <property type="molecule type" value="Genomic_DNA"/>
</dbReference>
<evidence type="ECO:0000313" key="2">
    <source>
        <dbReference type="EMBL" id="TCL34450.1"/>
    </source>
</evidence>
<organism evidence="2 3">
    <name type="scientific">Anaerospora hongkongensis</name>
    <dbReference type="NCBI Taxonomy" id="244830"/>
    <lineage>
        <taxon>Bacteria</taxon>
        <taxon>Bacillati</taxon>
        <taxon>Bacillota</taxon>
        <taxon>Negativicutes</taxon>
        <taxon>Selenomonadales</taxon>
        <taxon>Sporomusaceae</taxon>
        <taxon>Anaerospora</taxon>
    </lineage>
</organism>
<comment type="caution">
    <text evidence="2">The sequence shown here is derived from an EMBL/GenBank/DDBJ whole genome shotgun (WGS) entry which is preliminary data.</text>
</comment>
<name>A0A4R1PTK5_9FIRM</name>
<evidence type="ECO:0000313" key="3">
    <source>
        <dbReference type="Proteomes" id="UP000295063"/>
    </source>
</evidence>
<keyword evidence="1" id="KW-1133">Transmembrane helix</keyword>
<sequence>MKGTVVNAVSILAGSLVGLLLKSGIPERSQKTIMQGLGMATFIIGVQMAIKSQNILIVILSIVAGALVGEALKIDARLESLGDWLTAKVGTRYGNVGEGFITASLVYCVGAMAIVGAIQDGLTGDASTLYAKSILDGVLSIVLSSSMGIGVAFSILPIFIYQGGITLLAGQIGSIFSESVIREMTAVGGVLILGIAMIIMDIKKINVANLLPAIPLAAVITLLWS</sequence>
<reference evidence="2 3" key="1">
    <citation type="submission" date="2019-03" db="EMBL/GenBank/DDBJ databases">
        <title>Genomic Encyclopedia of Type Strains, Phase IV (KMG-IV): sequencing the most valuable type-strain genomes for metagenomic binning, comparative biology and taxonomic classification.</title>
        <authorList>
            <person name="Goeker M."/>
        </authorList>
    </citation>
    <scope>NUCLEOTIDE SEQUENCE [LARGE SCALE GENOMIC DNA]</scope>
    <source>
        <strain evidence="2 3">DSM 15969</strain>
    </source>
</reference>
<dbReference type="Proteomes" id="UP000295063">
    <property type="component" value="Unassembled WGS sequence"/>
</dbReference>
<keyword evidence="1" id="KW-0812">Transmembrane</keyword>
<dbReference type="OrthoDB" id="9797976at2"/>
<evidence type="ECO:0000256" key="1">
    <source>
        <dbReference type="SAM" id="Phobius"/>
    </source>
</evidence>
<feature type="transmembrane region" description="Helical" evidence="1">
    <location>
        <begin position="205"/>
        <end position="224"/>
    </location>
</feature>
<accession>A0A4R1PTK5</accession>
<evidence type="ECO:0008006" key="4">
    <source>
        <dbReference type="Google" id="ProtNLM"/>
    </source>
</evidence>
<dbReference type="RefSeq" id="WP_132082862.1">
    <property type="nucleotide sequence ID" value="NZ_SLUI01000015.1"/>
</dbReference>
<keyword evidence="3" id="KW-1185">Reference proteome</keyword>
<feature type="transmembrane region" description="Helical" evidence="1">
    <location>
        <begin position="93"/>
        <end position="118"/>
    </location>
</feature>
<feature type="transmembrane region" description="Helical" evidence="1">
    <location>
        <begin position="180"/>
        <end position="199"/>
    </location>
</feature>
<feature type="transmembrane region" description="Helical" evidence="1">
    <location>
        <begin position="138"/>
        <end position="160"/>
    </location>
</feature>
<protein>
    <recommendedName>
        <fullName evidence="4">Membrane protein YdfK</fullName>
    </recommendedName>
</protein>
<proteinExistence type="predicted"/>
<dbReference type="Pfam" id="PF04474">
    <property type="entry name" value="DUF554"/>
    <property type="match status" value="1"/>
</dbReference>
<dbReference type="PANTHER" id="PTHR36111">
    <property type="entry name" value="INNER MEMBRANE PROTEIN-RELATED"/>
    <property type="match status" value="1"/>
</dbReference>
<dbReference type="PANTHER" id="PTHR36111:SF2">
    <property type="entry name" value="INNER MEMBRANE PROTEIN"/>
    <property type="match status" value="1"/>
</dbReference>
<dbReference type="AlphaFoldDB" id="A0A4R1PTK5"/>